<dbReference type="NCBIfam" id="NF045672">
    <property type="entry name" value="MCP_gp7_epsi_15"/>
    <property type="match status" value="1"/>
</dbReference>
<comment type="caution">
    <text evidence="1">The sequence shown here is derived from an EMBL/GenBank/DDBJ whole genome shotgun (WGS) entry which is preliminary data.</text>
</comment>
<evidence type="ECO:0000313" key="2">
    <source>
        <dbReference type="Proteomes" id="UP000182680"/>
    </source>
</evidence>
<dbReference type="RefSeq" id="WP_072311261.1">
    <property type="nucleotide sequence ID" value="NZ_FPIW01000005.1"/>
</dbReference>
<accession>A0AA94HQV9</accession>
<sequence length="336" mass="37286">MSYNKGIVATLAELEDFYKGQKAGDIIELMNQTNDIITDIPFMESNHSDGHLTRIRTGLPEVYWRRLYQGTPPSKAQFSQVKEICGMLEALMELDVAEVALYGDRAKTFRLSEGKAFAEAMRQKVARTLFYGDSNVNPDEFNGLAMRYPSKTSPNVIDAGGTGSKCTSMYLTCWGANTAHGLYPKGSTGGLSNEDLGKYMTQDSDGKKFQVVGDMYNWKCGLTVRDWRAVVRIANIPTDKLTLTKGETGFVDLHRLSIMAKNKMPENMRNQAIWYCNADVLTALELQATDAGNVTLAYRTEDSPKGGPLFKSTQITNLHGRPIRQCDVISSTEKAI</sequence>
<organism evidence="1 2">
    <name type="scientific">Desulfovibrio desulfuricans</name>
    <dbReference type="NCBI Taxonomy" id="876"/>
    <lineage>
        <taxon>Bacteria</taxon>
        <taxon>Pseudomonadati</taxon>
        <taxon>Thermodesulfobacteriota</taxon>
        <taxon>Desulfovibrionia</taxon>
        <taxon>Desulfovibrionales</taxon>
        <taxon>Desulfovibrionaceae</taxon>
        <taxon>Desulfovibrio</taxon>
    </lineage>
</organism>
<dbReference type="AlphaFoldDB" id="A0AA94HQV9"/>
<name>A0AA94HQV9_DESDE</name>
<protein>
    <recommendedName>
        <fullName evidence="3">Phage major capsid protein</fullName>
    </recommendedName>
</protein>
<dbReference type="EMBL" id="FPIW01000005">
    <property type="protein sequence ID" value="SFW22890.1"/>
    <property type="molecule type" value="Genomic_DNA"/>
</dbReference>
<dbReference type="Pfam" id="PF20911">
    <property type="entry name" value="GP7"/>
    <property type="match status" value="1"/>
</dbReference>
<gene>
    <name evidence="1" type="ORF">SAMN02910291_00469</name>
</gene>
<evidence type="ECO:0000313" key="1">
    <source>
        <dbReference type="EMBL" id="SFW22890.1"/>
    </source>
</evidence>
<dbReference type="Proteomes" id="UP000182680">
    <property type="component" value="Unassembled WGS sequence"/>
</dbReference>
<dbReference type="InterPro" id="IPR048813">
    <property type="entry name" value="GP7-like"/>
</dbReference>
<reference evidence="2" key="1">
    <citation type="submission" date="2016-11" db="EMBL/GenBank/DDBJ databases">
        <authorList>
            <person name="Jaros S."/>
            <person name="Januszkiewicz K."/>
            <person name="Wedrychowicz H."/>
        </authorList>
    </citation>
    <scope>NUCLEOTIDE SEQUENCE [LARGE SCALE GENOMIC DNA]</scope>
    <source>
        <strain evidence="2">DSM 7057</strain>
    </source>
</reference>
<proteinExistence type="predicted"/>
<evidence type="ECO:0008006" key="3">
    <source>
        <dbReference type="Google" id="ProtNLM"/>
    </source>
</evidence>